<comment type="caution">
    <text evidence="1">The sequence shown here is derived from an EMBL/GenBank/DDBJ whole genome shotgun (WGS) entry which is preliminary data.</text>
</comment>
<organism evidence="1 2">
    <name type="scientific">Araneus ventricosus</name>
    <name type="common">Orbweaver spider</name>
    <name type="synonym">Epeira ventricosa</name>
    <dbReference type="NCBI Taxonomy" id="182803"/>
    <lineage>
        <taxon>Eukaryota</taxon>
        <taxon>Metazoa</taxon>
        <taxon>Ecdysozoa</taxon>
        <taxon>Arthropoda</taxon>
        <taxon>Chelicerata</taxon>
        <taxon>Arachnida</taxon>
        <taxon>Araneae</taxon>
        <taxon>Araneomorphae</taxon>
        <taxon>Entelegynae</taxon>
        <taxon>Araneoidea</taxon>
        <taxon>Araneidae</taxon>
        <taxon>Araneus</taxon>
    </lineage>
</organism>
<sequence>MRTPEANRSHANAIISPAGAARWMVHKRQEISPQNPYIVHTIPHRASFGSGNCYSAPRIQGVWQTPLIRHADFPNNALFATRGGRWTLLLLSALCSREEKCDSRMFLRGKMV</sequence>
<evidence type="ECO:0000313" key="1">
    <source>
        <dbReference type="EMBL" id="GBM72869.1"/>
    </source>
</evidence>
<gene>
    <name evidence="1" type="ORF">AVEN_33291_1</name>
</gene>
<evidence type="ECO:0000313" key="2">
    <source>
        <dbReference type="Proteomes" id="UP000499080"/>
    </source>
</evidence>
<accession>A0A4Y2I6I3</accession>
<protein>
    <submittedName>
        <fullName evidence="1">Uncharacterized protein</fullName>
    </submittedName>
</protein>
<proteinExistence type="predicted"/>
<dbReference type="EMBL" id="BGPR01105379">
    <property type="protein sequence ID" value="GBM72869.1"/>
    <property type="molecule type" value="Genomic_DNA"/>
</dbReference>
<dbReference type="OrthoDB" id="10590449at2759"/>
<dbReference type="Proteomes" id="UP000499080">
    <property type="component" value="Unassembled WGS sequence"/>
</dbReference>
<keyword evidence="2" id="KW-1185">Reference proteome</keyword>
<dbReference type="AlphaFoldDB" id="A0A4Y2I6I3"/>
<reference evidence="1 2" key="1">
    <citation type="journal article" date="2019" name="Sci. Rep.">
        <title>Orb-weaving spider Araneus ventricosus genome elucidates the spidroin gene catalogue.</title>
        <authorList>
            <person name="Kono N."/>
            <person name="Nakamura H."/>
            <person name="Ohtoshi R."/>
            <person name="Moran D.A.P."/>
            <person name="Shinohara A."/>
            <person name="Yoshida Y."/>
            <person name="Fujiwara M."/>
            <person name="Mori M."/>
            <person name="Tomita M."/>
            <person name="Arakawa K."/>
        </authorList>
    </citation>
    <scope>NUCLEOTIDE SEQUENCE [LARGE SCALE GENOMIC DNA]</scope>
</reference>
<name>A0A4Y2I6I3_ARAVE</name>